<dbReference type="EMBL" id="SSTD01008340">
    <property type="protein sequence ID" value="TYK16133.1"/>
    <property type="molecule type" value="Genomic_DNA"/>
</dbReference>
<dbReference type="EMBL" id="SSTE01012362">
    <property type="protein sequence ID" value="KAA0049454.1"/>
    <property type="molecule type" value="Genomic_DNA"/>
</dbReference>
<dbReference type="AlphaFoldDB" id="A0A5A7U2J0"/>
<sequence length="59" mass="6779">MNTESPINSERIMPESMVEFAIIAQRHLGTVNDLKHMIRNCEHLMNGELGLRRLAELSM</sequence>
<evidence type="ECO:0000313" key="4">
    <source>
        <dbReference type="Proteomes" id="UP000321947"/>
    </source>
</evidence>
<name>A0A5A7U2J0_CUCMM</name>
<evidence type="ECO:0000313" key="1">
    <source>
        <dbReference type="EMBL" id="KAA0049454.1"/>
    </source>
</evidence>
<dbReference type="Proteomes" id="UP000321947">
    <property type="component" value="Unassembled WGS sequence"/>
</dbReference>
<reference evidence="3 4" key="1">
    <citation type="submission" date="2019-08" db="EMBL/GenBank/DDBJ databases">
        <title>Draft genome sequences of two oriental melons (Cucumis melo L. var makuwa).</title>
        <authorList>
            <person name="Kwon S.-Y."/>
        </authorList>
    </citation>
    <scope>NUCLEOTIDE SEQUENCE [LARGE SCALE GENOMIC DNA]</scope>
    <source>
        <strain evidence="4">cv. Chang Bougi</strain>
        <strain evidence="3">cv. SW 3</strain>
        <tissue evidence="1">Leaf</tissue>
    </source>
</reference>
<accession>A0A5A7U2J0</accession>
<comment type="caution">
    <text evidence="1">The sequence shown here is derived from an EMBL/GenBank/DDBJ whole genome shotgun (WGS) entry which is preliminary data.</text>
</comment>
<gene>
    <name evidence="2" type="ORF">E5676_scaffold209G00580</name>
    <name evidence="1" type="ORF">E6C27_scaffold171G007040</name>
</gene>
<dbReference type="OrthoDB" id="696953at2759"/>
<protein>
    <submittedName>
        <fullName evidence="1 2">CCR4-associated factor 1-like protein 8</fullName>
    </submittedName>
</protein>
<evidence type="ECO:0000313" key="2">
    <source>
        <dbReference type="EMBL" id="TYK16133.1"/>
    </source>
</evidence>
<evidence type="ECO:0000313" key="3">
    <source>
        <dbReference type="Proteomes" id="UP000321393"/>
    </source>
</evidence>
<dbReference type="Proteomes" id="UP000321393">
    <property type="component" value="Unassembled WGS sequence"/>
</dbReference>
<organism evidence="1 3">
    <name type="scientific">Cucumis melo var. makuwa</name>
    <name type="common">Oriental melon</name>
    <dbReference type="NCBI Taxonomy" id="1194695"/>
    <lineage>
        <taxon>Eukaryota</taxon>
        <taxon>Viridiplantae</taxon>
        <taxon>Streptophyta</taxon>
        <taxon>Embryophyta</taxon>
        <taxon>Tracheophyta</taxon>
        <taxon>Spermatophyta</taxon>
        <taxon>Magnoliopsida</taxon>
        <taxon>eudicotyledons</taxon>
        <taxon>Gunneridae</taxon>
        <taxon>Pentapetalae</taxon>
        <taxon>rosids</taxon>
        <taxon>fabids</taxon>
        <taxon>Cucurbitales</taxon>
        <taxon>Cucurbitaceae</taxon>
        <taxon>Benincaseae</taxon>
        <taxon>Cucumis</taxon>
    </lineage>
</organism>
<proteinExistence type="predicted"/>